<dbReference type="CDD" id="cd07724">
    <property type="entry name" value="POD-like_MBL-fold"/>
    <property type="match status" value="1"/>
</dbReference>
<reference evidence="4" key="1">
    <citation type="journal article" date="2023" name="Front. Microbiol.">
        <title>Genomic-based phylogenetic and metabolic analyses of the genus Natronomonas, and description of Natronomonas aquatica sp. nov.</title>
        <authorList>
            <person name="Garcia-Roldan A."/>
            <person name="Duran-Viseras A."/>
            <person name="de la Haba R.R."/>
            <person name="Corral P."/>
            <person name="Sanchez-Porro C."/>
            <person name="Ventosa A."/>
        </authorList>
    </citation>
    <scope>NUCLEOTIDE SEQUENCE</scope>
    <source>
        <strain evidence="4">F2-12</strain>
    </source>
</reference>
<dbReference type="Pfam" id="PF00753">
    <property type="entry name" value="Lactamase_B"/>
    <property type="match status" value="1"/>
</dbReference>
<dbReference type="InterPro" id="IPR001279">
    <property type="entry name" value="Metallo-B-lactamas"/>
</dbReference>
<dbReference type="PANTHER" id="PTHR43084:SF1">
    <property type="entry name" value="PERSULFIDE DIOXYGENASE ETHE1, MITOCHONDRIAL"/>
    <property type="match status" value="1"/>
</dbReference>
<dbReference type="SMART" id="SM00450">
    <property type="entry name" value="RHOD"/>
    <property type="match status" value="1"/>
</dbReference>
<accession>A0A9R1CPX9</accession>
<keyword evidence="1" id="KW-0479">Metal-binding</keyword>
<name>A0A9R1CPX9_9EURY</name>
<dbReference type="InterPro" id="IPR036866">
    <property type="entry name" value="RibonucZ/Hydroxyglut_hydro"/>
</dbReference>
<protein>
    <submittedName>
        <fullName evidence="4">MBL fold metallo-hydrolase</fullName>
    </submittedName>
</protein>
<dbReference type="GO" id="GO:0046872">
    <property type="term" value="F:metal ion binding"/>
    <property type="evidence" value="ECO:0007669"/>
    <property type="project" value="UniProtKB-KW"/>
</dbReference>
<evidence type="ECO:0000259" key="3">
    <source>
        <dbReference type="PROSITE" id="PS50206"/>
    </source>
</evidence>
<dbReference type="Gene3D" id="3.60.15.10">
    <property type="entry name" value="Ribonuclease Z/Hydroxyacylglutathione hydrolase-like"/>
    <property type="match status" value="1"/>
</dbReference>
<evidence type="ECO:0000313" key="5">
    <source>
        <dbReference type="Proteomes" id="UP001139494"/>
    </source>
</evidence>
<dbReference type="InterPro" id="IPR044528">
    <property type="entry name" value="POD-like_MBL-fold"/>
</dbReference>
<feature type="region of interest" description="Disordered" evidence="2">
    <location>
        <begin position="1"/>
        <end position="23"/>
    </location>
</feature>
<dbReference type="SUPFAM" id="SSF56281">
    <property type="entry name" value="Metallo-hydrolase/oxidoreductase"/>
    <property type="match status" value="1"/>
</dbReference>
<dbReference type="Pfam" id="PF00581">
    <property type="entry name" value="Rhodanese"/>
    <property type="match status" value="1"/>
</dbReference>
<evidence type="ECO:0000256" key="1">
    <source>
        <dbReference type="ARBA" id="ARBA00022723"/>
    </source>
</evidence>
<dbReference type="SMART" id="SM00849">
    <property type="entry name" value="Lactamase_B"/>
    <property type="match status" value="1"/>
</dbReference>
<dbReference type="InterPro" id="IPR036873">
    <property type="entry name" value="Rhodanese-like_dom_sf"/>
</dbReference>
<dbReference type="PROSITE" id="PS50206">
    <property type="entry name" value="RHODANESE_3"/>
    <property type="match status" value="1"/>
</dbReference>
<dbReference type="GO" id="GO:0050313">
    <property type="term" value="F:sulfur dioxygenase activity"/>
    <property type="evidence" value="ECO:0007669"/>
    <property type="project" value="InterPro"/>
</dbReference>
<dbReference type="SUPFAM" id="SSF52821">
    <property type="entry name" value="Rhodanese/Cell cycle control phosphatase"/>
    <property type="match status" value="1"/>
</dbReference>
<dbReference type="RefSeq" id="WP_256028814.1">
    <property type="nucleotide sequence ID" value="NZ_JAHLKM010000004.1"/>
</dbReference>
<gene>
    <name evidence="4" type="ORF">KM295_05050</name>
</gene>
<dbReference type="AlphaFoldDB" id="A0A9R1CPX9"/>
<dbReference type="PANTHER" id="PTHR43084">
    <property type="entry name" value="PERSULFIDE DIOXYGENASE ETHE1"/>
    <property type="match status" value="1"/>
</dbReference>
<dbReference type="EMBL" id="JAHLKM010000004">
    <property type="protein sequence ID" value="MCQ4332873.1"/>
    <property type="molecule type" value="Genomic_DNA"/>
</dbReference>
<feature type="domain" description="Rhodanese" evidence="3">
    <location>
        <begin position="23"/>
        <end position="120"/>
    </location>
</feature>
<keyword evidence="5" id="KW-1185">Reference proteome</keyword>
<dbReference type="Proteomes" id="UP001139494">
    <property type="component" value="Unassembled WGS sequence"/>
</dbReference>
<comment type="caution">
    <text evidence="4">The sequence shown here is derived from an EMBL/GenBank/DDBJ whole genome shotgun (WGS) entry which is preliminary data.</text>
</comment>
<dbReference type="InterPro" id="IPR051682">
    <property type="entry name" value="Mito_Persulfide_Diox"/>
</dbReference>
<evidence type="ECO:0000313" key="4">
    <source>
        <dbReference type="EMBL" id="MCQ4332873.1"/>
    </source>
</evidence>
<evidence type="ECO:0000256" key="2">
    <source>
        <dbReference type="SAM" id="MobiDB-lite"/>
    </source>
</evidence>
<sequence length="381" mass="39906">MSEHDADQSSAVSPEELADAVESGESITLLDVRNREEIDAWRIEGPNVESVHVPYMRFVSANVTGDVGSLVDPERSYVVVCPRGEESAEVVGMLEDEGIDARNLSGGMAGWADVYRRREIGSTATDATVFQYHRPATGCLGYTVVDGGEAVVVDPLAAFSDRYLEDVADLDAEVVAVVDTHVHADHVSGLRAVADAAGVSPSIPAAAVERGIDYAVEGREDGDAIEVGGSELRFRASPGHTTGSVSLLLGDVLFSGDALFLNGVGRPDLQGGDADPSNLAGELHATLTERFAELPDDTVVAPGHVRPETAAPYTAALGALRARLSAFSEPRAAFVDRIVGSVGEPPANHGRIVAINLGREVVDDAAAFELELGPNNCAVAD</sequence>
<dbReference type="GO" id="GO:0006749">
    <property type="term" value="P:glutathione metabolic process"/>
    <property type="evidence" value="ECO:0007669"/>
    <property type="project" value="InterPro"/>
</dbReference>
<proteinExistence type="predicted"/>
<dbReference type="GO" id="GO:0070813">
    <property type="term" value="P:hydrogen sulfide metabolic process"/>
    <property type="evidence" value="ECO:0007669"/>
    <property type="project" value="TreeGrafter"/>
</dbReference>
<dbReference type="InterPro" id="IPR001763">
    <property type="entry name" value="Rhodanese-like_dom"/>
</dbReference>
<organism evidence="4 5">
    <name type="scientific">Natronomonas aquatica</name>
    <dbReference type="NCBI Taxonomy" id="2841590"/>
    <lineage>
        <taxon>Archaea</taxon>
        <taxon>Methanobacteriati</taxon>
        <taxon>Methanobacteriota</taxon>
        <taxon>Stenosarchaea group</taxon>
        <taxon>Halobacteria</taxon>
        <taxon>Halobacteriales</taxon>
        <taxon>Natronomonadaceae</taxon>
        <taxon>Natronomonas</taxon>
    </lineage>
</organism>
<dbReference type="Gene3D" id="3.40.250.10">
    <property type="entry name" value="Rhodanese-like domain"/>
    <property type="match status" value="1"/>
</dbReference>